<keyword evidence="6" id="KW-1185">Reference proteome</keyword>
<name>A0A6P2BQD7_9ACTN</name>
<reference evidence="5 6" key="1">
    <citation type="submission" date="2018-11" db="EMBL/GenBank/DDBJ databases">
        <title>Trebonia kvetii gen.nov., sp.nov., a novel acidophilic actinobacterium, and proposal of the new actinobacterial family Treboniaceae fam. nov.</title>
        <authorList>
            <person name="Rapoport D."/>
            <person name="Sagova-Mareckova M."/>
            <person name="Sedlacek I."/>
            <person name="Provaznik J."/>
            <person name="Kralova S."/>
            <person name="Pavlinic D."/>
            <person name="Benes V."/>
            <person name="Kopecky J."/>
        </authorList>
    </citation>
    <scope>NUCLEOTIDE SEQUENCE [LARGE SCALE GENOMIC DNA]</scope>
    <source>
        <strain evidence="5 6">15Tr583</strain>
    </source>
</reference>
<dbReference type="GO" id="GO:0006281">
    <property type="term" value="P:DNA repair"/>
    <property type="evidence" value="ECO:0007669"/>
    <property type="project" value="UniProtKB-KW"/>
</dbReference>
<evidence type="ECO:0000313" key="6">
    <source>
        <dbReference type="Proteomes" id="UP000460272"/>
    </source>
</evidence>
<keyword evidence="2" id="KW-0067">ATP-binding</keyword>
<keyword evidence="2" id="KW-0547">Nucleotide-binding</keyword>
<keyword evidence="3" id="KW-0234">DNA repair</keyword>
<evidence type="ECO:0000313" key="5">
    <source>
        <dbReference type="EMBL" id="TVZ01224.1"/>
    </source>
</evidence>
<evidence type="ECO:0000256" key="2">
    <source>
        <dbReference type="ARBA" id="ARBA00022806"/>
    </source>
</evidence>
<dbReference type="Proteomes" id="UP000460272">
    <property type="component" value="Unassembled WGS sequence"/>
</dbReference>
<comment type="caution">
    <text evidence="5">The sequence shown here is derived from an EMBL/GenBank/DDBJ whole genome shotgun (WGS) entry which is preliminary data.</text>
</comment>
<sequence>MPSDFDVEAVFAEEFTRAIAEESAKSGYRPDQFQLGGRWNDQGEDFWRENGPQWAANFIHWYERQTDVGVWIAPDGRPAIELDLTADFGDVPVRGVIDLVLTFGKVNPALVVTDIKSGSTYPDSARQLAIGAGLIEQNFGIRPRYGAFFMARGTGRTTKTYFQPVIEMDGAANSVPYLGGEFAFFDLSANSGNYPAHPGDHCRRCPVAHACVERGGHEAARYDPNYPTPLRRTK</sequence>
<accession>A0A6P2BQD7</accession>
<dbReference type="RefSeq" id="WP_145859612.1">
    <property type="nucleotide sequence ID" value="NZ_RPFW01000007.1"/>
</dbReference>
<dbReference type="Pfam" id="PF12705">
    <property type="entry name" value="PDDEXK_1"/>
    <property type="match status" value="1"/>
</dbReference>
<dbReference type="OrthoDB" id="5144576at2"/>
<proteinExistence type="predicted"/>
<gene>
    <name evidence="5" type="ORF">EAS64_33640</name>
</gene>
<dbReference type="GO" id="GO:0004386">
    <property type="term" value="F:helicase activity"/>
    <property type="evidence" value="ECO:0007669"/>
    <property type="project" value="UniProtKB-KW"/>
</dbReference>
<evidence type="ECO:0000256" key="3">
    <source>
        <dbReference type="ARBA" id="ARBA00023204"/>
    </source>
</evidence>
<keyword evidence="2" id="KW-0347">Helicase</keyword>
<dbReference type="AlphaFoldDB" id="A0A6P2BQD7"/>
<dbReference type="InterPro" id="IPR038726">
    <property type="entry name" value="PDDEXK_AddAB-type"/>
</dbReference>
<dbReference type="InterPro" id="IPR011604">
    <property type="entry name" value="PDDEXK-like_dom_sf"/>
</dbReference>
<evidence type="ECO:0000259" key="4">
    <source>
        <dbReference type="Pfam" id="PF12705"/>
    </source>
</evidence>
<protein>
    <recommendedName>
        <fullName evidence="4">PD-(D/E)XK endonuclease-like domain-containing protein</fullName>
    </recommendedName>
</protein>
<evidence type="ECO:0000256" key="1">
    <source>
        <dbReference type="ARBA" id="ARBA00022763"/>
    </source>
</evidence>
<keyword evidence="1" id="KW-0227">DNA damage</keyword>
<dbReference type="Gene3D" id="3.90.320.10">
    <property type="match status" value="1"/>
</dbReference>
<feature type="domain" description="PD-(D/E)XK endonuclease-like" evidence="4">
    <location>
        <begin position="73"/>
        <end position="211"/>
    </location>
</feature>
<keyword evidence="2" id="KW-0378">Hydrolase</keyword>
<dbReference type="EMBL" id="RPFW01000007">
    <property type="protein sequence ID" value="TVZ01224.1"/>
    <property type="molecule type" value="Genomic_DNA"/>
</dbReference>
<organism evidence="5 6">
    <name type="scientific">Trebonia kvetii</name>
    <dbReference type="NCBI Taxonomy" id="2480626"/>
    <lineage>
        <taxon>Bacteria</taxon>
        <taxon>Bacillati</taxon>
        <taxon>Actinomycetota</taxon>
        <taxon>Actinomycetes</taxon>
        <taxon>Streptosporangiales</taxon>
        <taxon>Treboniaceae</taxon>
        <taxon>Trebonia</taxon>
    </lineage>
</organism>